<keyword evidence="8" id="KW-0521">NADP</keyword>
<comment type="catalytic activity">
    <reaction evidence="7">
        <text>[thioredoxin]-dithiol + NADP(+) = [thioredoxin]-disulfide + NADPH + H(+)</text>
        <dbReference type="Rhea" id="RHEA:20345"/>
        <dbReference type="Rhea" id="RHEA-COMP:10698"/>
        <dbReference type="Rhea" id="RHEA-COMP:10700"/>
        <dbReference type="ChEBI" id="CHEBI:15378"/>
        <dbReference type="ChEBI" id="CHEBI:29950"/>
        <dbReference type="ChEBI" id="CHEBI:50058"/>
        <dbReference type="ChEBI" id="CHEBI:57783"/>
        <dbReference type="ChEBI" id="CHEBI:58349"/>
        <dbReference type="EC" id="1.8.1.9"/>
    </reaction>
</comment>
<comment type="similarity">
    <text evidence="1 7">Belongs to the class-II pyridine nucleotide-disulfide oxidoreductase family.</text>
</comment>
<comment type="caution">
    <text evidence="10">The sequence shown here is derived from an EMBL/GenBank/DDBJ whole genome shotgun (WGS) entry which is preliminary data.</text>
</comment>
<accession>A0AA87NSJ0</accession>
<keyword evidence="6 7" id="KW-0676">Redox-active center</keyword>
<keyword evidence="4 7" id="KW-0560">Oxidoreductase</keyword>
<keyword evidence="3 7" id="KW-0274">FAD</keyword>
<dbReference type="InterPro" id="IPR008255">
    <property type="entry name" value="Pyr_nucl-diS_OxRdtase_2_AS"/>
</dbReference>
<sequence length="332" mass="35712">MLMSLPRICSIDQGGLFSYIIIMNMNTNYDIIVIGAGAAGMAAAQYACRSNLKVLVLEEKAPGGQAILIDSLENYPGYAEPINGFEFSENMRKQATSFGAEFESDKVEAVTKNGDKTFTVQTAGTTYTALAVILATGAEHRSLGVKGEKELQGKGVSYCATCDGPFFRNKHIVVVGGGDAACDEALFLANLTDTVTMVHRRDTFRAQKALVTRTLNNPHITAVFDTTVTEIKGADKVTAVVLRNVKTQEERELSCDAVFLFVGMNPRTELFPDATKDATGYIVTDEDMRTSIEGLYAAGDVRAKSFRQVVTAVADGAIAAHTAAAYIDTLRS</sequence>
<feature type="domain" description="FAD/NAD(P)-binding" evidence="9">
    <location>
        <begin position="29"/>
        <end position="316"/>
    </location>
</feature>
<comment type="cofactor">
    <cofactor evidence="8">
        <name>FAD</name>
        <dbReference type="ChEBI" id="CHEBI:57692"/>
    </cofactor>
    <text evidence="8">Binds 1 FAD per subunit.</text>
</comment>
<name>A0AA87NSJ0_TREMD</name>
<dbReference type="AlphaFoldDB" id="A0AA87NSJ0"/>
<dbReference type="InterPro" id="IPR005982">
    <property type="entry name" value="Thioredox_Rdtase"/>
</dbReference>
<dbReference type="PRINTS" id="PR00368">
    <property type="entry name" value="FADPNR"/>
</dbReference>
<dbReference type="PROSITE" id="PS00573">
    <property type="entry name" value="PYRIDINE_REDOX_2"/>
    <property type="match status" value="1"/>
</dbReference>
<dbReference type="Pfam" id="PF07992">
    <property type="entry name" value="Pyr_redox_2"/>
    <property type="match status" value="1"/>
</dbReference>
<evidence type="ECO:0000256" key="5">
    <source>
        <dbReference type="ARBA" id="ARBA00023157"/>
    </source>
</evidence>
<keyword evidence="5" id="KW-1015">Disulfide bond</keyword>
<evidence type="ECO:0000256" key="8">
    <source>
        <dbReference type="RuleBase" id="RU003881"/>
    </source>
</evidence>
<dbReference type="InterPro" id="IPR023753">
    <property type="entry name" value="FAD/NAD-binding_dom"/>
</dbReference>
<reference evidence="10 11" key="1">
    <citation type="submission" date="2013-04" db="EMBL/GenBank/DDBJ databases">
        <title>The Genome Sequence of Treponema medium ATCC 700293.</title>
        <authorList>
            <consortium name="The Broad Institute Genomics Platform"/>
            <person name="Earl A."/>
            <person name="Ward D."/>
            <person name="Feldgarden M."/>
            <person name="Gevers D."/>
            <person name="Leonetti C."/>
            <person name="Blanton J.M."/>
            <person name="Dewhirst F.E."/>
            <person name="Izard J."/>
            <person name="Walker B."/>
            <person name="Young S."/>
            <person name="Zeng Q."/>
            <person name="Gargeya S."/>
            <person name="Fitzgerald M."/>
            <person name="Haas B."/>
            <person name="Abouelleil A."/>
            <person name="Allen A.W."/>
            <person name="Alvarado L."/>
            <person name="Arachchi H.M."/>
            <person name="Berlin A.M."/>
            <person name="Chapman S.B."/>
            <person name="Gainer-Dewar J."/>
            <person name="Goldberg J."/>
            <person name="Griggs A."/>
            <person name="Gujja S."/>
            <person name="Hansen M."/>
            <person name="Howarth C."/>
            <person name="Imamovic A."/>
            <person name="Ireland A."/>
            <person name="Larimer J."/>
            <person name="McCowan C."/>
            <person name="Murphy C."/>
            <person name="Pearson M."/>
            <person name="Poon T.W."/>
            <person name="Priest M."/>
            <person name="Roberts A."/>
            <person name="Saif S."/>
            <person name="Shea T."/>
            <person name="Sisk P."/>
            <person name="Sykes S."/>
            <person name="Wortman J."/>
            <person name="Nusbaum C."/>
            <person name="Birren B."/>
        </authorList>
    </citation>
    <scope>NUCLEOTIDE SEQUENCE [LARGE SCALE GENOMIC DNA]</scope>
    <source>
        <strain evidence="10 11">ATCC 700293</strain>
    </source>
</reference>
<evidence type="ECO:0000313" key="10">
    <source>
        <dbReference type="EMBL" id="EPF29672.1"/>
    </source>
</evidence>
<evidence type="ECO:0000256" key="4">
    <source>
        <dbReference type="ARBA" id="ARBA00023002"/>
    </source>
</evidence>
<dbReference type="Gene3D" id="3.50.50.60">
    <property type="entry name" value="FAD/NAD(P)-binding domain"/>
    <property type="match status" value="2"/>
</dbReference>
<dbReference type="GO" id="GO:0005737">
    <property type="term" value="C:cytoplasm"/>
    <property type="evidence" value="ECO:0007669"/>
    <property type="project" value="InterPro"/>
</dbReference>
<dbReference type="NCBIfam" id="TIGR01292">
    <property type="entry name" value="TRX_reduct"/>
    <property type="match status" value="1"/>
</dbReference>
<dbReference type="InterPro" id="IPR050097">
    <property type="entry name" value="Ferredoxin-NADP_redctase_2"/>
</dbReference>
<dbReference type="EC" id="1.8.1.9" evidence="7"/>
<evidence type="ECO:0000256" key="6">
    <source>
        <dbReference type="ARBA" id="ARBA00023284"/>
    </source>
</evidence>
<protein>
    <recommendedName>
        <fullName evidence="7">Thioredoxin reductase</fullName>
        <ecNumber evidence="7">1.8.1.9</ecNumber>
    </recommendedName>
</protein>
<evidence type="ECO:0000313" key="11">
    <source>
        <dbReference type="Proteomes" id="UP000014634"/>
    </source>
</evidence>
<evidence type="ECO:0000256" key="3">
    <source>
        <dbReference type="ARBA" id="ARBA00022827"/>
    </source>
</evidence>
<evidence type="ECO:0000259" key="9">
    <source>
        <dbReference type="Pfam" id="PF07992"/>
    </source>
</evidence>
<dbReference type="InterPro" id="IPR036188">
    <property type="entry name" value="FAD/NAD-bd_sf"/>
</dbReference>
<proteinExistence type="inferred from homology"/>
<comment type="subunit">
    <text evidence="7">Homodimer.</text>
</comment>
<dbReference type="GO" id="GO:0019430">
    <property type="term" value="P:removal of superoxide radicals"/>
    <property type="evidence" value="ECO:0007669"/>
    <property type="project" value="UniProtKB-UniRule"/>
</dbReference>
<dbReference type="EMBL" id="ATFE01000003">
    <property type="protein sequence ID" value="EPF29672.1"/>
    <property type="molecule type" value="Genomic_DNA"/>
</dbReference>
<keyword evidence="2 7" id="KW-0285">Flavoprotein</keyword>
<evidence type="ECO:0000256" key="1">
    <source>
        <dbReference type="ARBA" id="ARBA00009333"/>
    </source>
</evidence>
<gene>
    <name evidence="10" type="ORF">HMPREF9195_00376</name>
</gene>
<dbReference type="GO" id="GO:0004791">
    <property type="term" value="F:thioredoxin-disulfide reductase (NADPH) activity"/>
    <property type="evidence" value="ECO:0007669"/>
    <property type="project" value="UniProtKB-UniRule"/>
</dbReference>
<dbReference type="Proteomes" id="UP000014634">
    <property type="component" value="Unassembled WGS sequence"/>
</dbReference>
<evidence type="ECO:0000256" key="2">
    <source>
        <dbReference type="ARBA" id="ARBA00022630"/>
    </source>
</evidence>
<organism evidence="10 11">
    <name type="scientific">Treponema medium ATCC 700293</name>
    <dbReference type="NCBI Taxonomy" id="1125700"/>
    <lineage>
        <taxon>Bacteria</taxon>
        <taxon>Pseudomonadati</taxon>
        <taxon>Spirochaetota</taxon>
        <taxon>Spirochaetia</taxon>
        <taxon>Spirochaetales</taxon>
        <taxon>Treponemataceae</taxon>
        <taxon>Treponema</taxon>
    </lineage>
</organism>
<dbReference type="PANTHER" id="PTHR48105">
    <property type="entry name" value="THIOREDOXIN REDUCTASE 1-RELATED-RELATED"/>
    <property type="match status" value="1"/>
</dbReference>
<evidence type="ECO:0000256" key="7">
    <source>
        <dbReference type="RuleBase" id="RU003880"/>
    </source>
</evidence>
<dbReference type="PRINTS" id="PR00469">
    <property type="entry name" value="PNDRDTASEII"/>
</dbReference>
<dbReference type="SUPFAM" id="SSF51905">
    <property type="entry name" value="FAD/NAD(P)-binding domain"/>
    <property type="match status" value="1"/>
</dbReference>